<gene>
    <name evidence="3" type="ORF">Ae201684_014421</name>
</gene>
<evidence type="ECO:0000313" key="4">
    <source>
        <dbReference type="Proteomes" id="UP000481153"/>
    </source>
</evidence>
<feature type="compositionally biased region" description="Acidic residues" evidence="2">
    <location>
        <begin position="53"/>
        <end position="68"/>
    </location>
</feature>
<sequence length="372" mass="42239">MGVVDDDDVEPGVHSCNSAVVHKETPAATTTAVSDHSLVHSSSPCVSPPHEDIIDEDDKHDDNDDDSTESNSSDDRDYQQHLLKPMPVLGVCPMDVLPLDKATPTMAPSPLVPPLPMNAISPPMYQPSVLKRDPMAIRQQYWTQLGINPSVRDLERSTGRRRINRAGIKVKLNDIKHKPKQNNIFKTISNWVTNERNSSVSETSEPSTPPLSSEESKDANVPSWLLQGQLTPPKIIKDSSSPPKSNKQERSIRFEDEAEMYYIPVHKELSKRQRDSMWYAREEFIAMVERNLDEMYDEMEAEYEQNAKREALENEAMAAEEARQRQIEEALKQQKYEMRPMLQVPVLKPQSIAPRGRSPAEIRIKYLKHLGI</sequence>
<feature type="region of interest" description="Disordered" evidence="2">
    <location>
        <begin position="195"/>
        <end position="252"/>
    </location>
</feature>
<accession>A0A6G0WK47</accession>
<feature type="coiled-coil region" evidence="1">
    <location>
        <begin position="285"/>
        <end position="337"/>
    </location>
</feature>
<feature type="compositionally biased region" description="Low complexity" evidence="2">
    <location>
        <begin position="232"/>
        <end position="245"/>
    </location>
</feature>
<feature type="compositionally biased region" description="Low complexity" evidence="2">
    <location>
        <begin position="198"/>
        <end position="213"/>
    </location>
</feature>
<name>A0A6G0WK47_9STRA</name>
<dbReference type="EMBL" id="VJMJ01000193">
    <property type="protein sequence ID" value="KAF0727594.1"/>
    <property type="molecule type" value="Genomic_DNA"/>
</dbReference>
<keyword evidence="1" id="KW-0175">Coiled coil</keyword>
<feature type="compositionally biased region" description="Acidic residues" evidence="2">
    <location>
        <begin position="1"/>
        <end position="10"/>
    </location>
</feature>
<keyword evidence="4" id="KW-1185">Reference proteome</keyword>
<evidence type="ECO:0000313" key="3">
    <source>
        <dbReference type="EMBL" id="KAF0727594.1"/>
    </source>
</evidence>
<dbReference type="Proteomes" id="UP000481153">
    <property type="component" value="Unassembled WGS sequence"/>
</dbReference>
<dbReference type="AlphaFoldDB" id="A0A6G0WK47"/>
<evidence type="ECO:0000256" key="1">
    <source>
        <dbReference type="SAM" id="Coils"/>
    </source>
</evidence>
<organism evidence="3 4">
    <name type="scientific">Aphanomyces euteiches</name>
    <dbReference type="NCBI Taxonomy" id="100861"/>
    <lineage>
        <taxon>Eukaryota</taxon>
        <taxon>Sar</taxon>
        <taxon>Stramenopiles</taxon>
        <taxon>Oomycota</taxon>
        <taxon>Saprolegniomycetes</taxon>
        <taxon>Saprolegniales</taxon>
        <taxon>Verrucalvaceae</taxon>
        <taxon>Aphanomyces</taxon>
    </lineage>
</organism>
<protein>
    <submittedName>
        <fullName evidence="3">Uncharacterized protein</fullName>
    </submittedName>
</protein>
<comment type="caution">
    <text evidence="3">The sequence shown here is derived from an EMBL/GenBank/DDBJ whole genome shotgun (WGS) entry which is preliminary data.</text>
</comment>
<feature type="region of interest" description="Disordered" evidence="2">
    <location>
        <begin position="1"/>
        <end position="77"/>
    </location>
</feature>
<dbReference type="VEuPathDB" id="FungiDB:AeMF1_009758"/>
<reference evidence="3 4" key="1">
    <citation type="submission" date="2019-07" db="EMBL/GenBank/DDBJ databases">
        <title>Genomics analysis of Aphanomyces spp. identifies a new class of oomycete effector associated with host adaptation.</title>
        <authorList>
            <person name="Gaulin E."/>
        </authorList>
    </citation>
    <scope>NUCLEOTIDE SEQUENCE [LARGE SCALE GENOMIC DNA]</scope>
    <source>
        <strain evidence="3 4">ATCC 201684</strain>
    </source>
</reference>
<evidence type="ECO:0000256" key="2">
    <source>
        <dbReference type="SAM" id="MobiDB-lite"/>
    </source>
</evidence>
<proteinExistence type="predicted"/>